<keyword evidence="7" id="KW-1185">Reference proteome</keyword>
<dbReference type="Proteomes" id="UP000663887">
    <property type="component" value="Unassembled WGS sequence"/>
</dbReference>
<reference evidence="2" key="1">
    <citation type="submission" date="2021-02" db="EMBL/GenBank/DDBJ databases">
        <authorList>
            <person name="Nowell W R."/>
        </authorList>
    </citation>
    <scope>NUCLEOTIDE SEQUENCE</scope>
</reference>
<feature type="region of interest" description="Disordered" evidence="1">
    <location>
        <begin position="26"/>
        <end position="49"/>
    </location>
</feature>
<dbReference type="Proteomes" id="UP000663866">
    <property type="component" value="Unassembled WGS sequence"/>
</dbReference>
<sequence length="339" mass="38848">MSQSHCSPLAVHRIFQSLLSEPTRSNSFQKLAESPRTPHSHLTSPPAKHTIRYIENDQNNRREKYDGRRWRLACTWDVYACTNLAGSRQLCSKHNAIRLNKVLPKNKKRKSLSTNLSLPIISHSNGKNNNYNDGNDDDDDIQILEEFCKNSTTRHCMNSTVKSELTDFNVFSVENLDNTDFQVGVKSEPRFSTSYSCTTSKDVEYVSSTTRANGLNIGELVSKHIPPLTDFEEEYVAARLMERIPRTCPMLDGQLFVHNEAILVVHKNYRIKMDSIAPEYFYDFLLRHPRVALHYKNWFLLCKMSPPTTGCLIDTKVWTLSMIVRGSMTSDDMIDECDG</sequence>
<dbReference type="AlphaFoldDB" id="A0A816LYB0"/>
<protein>
    <submittedName>
        <fullName evidence="2">Uncharacterized protein</fullName>
    </submittedName>
</protein>
<accession>A0A816LYB0</accession>
<name>A0A816LYB0_9BILA</name>
<dbReference type="EMBL" id="CAJNRG010017075">
    <property type="protein sequence ID" value="CAF2216484.1"/>
    <property type="molecule type" value="Genomic_DNA"/>
</dbReference>
<organism evidence="2 6">
    <name type="scientific">Rotaria magnacalcarata</name>
    <dbReference type="NCBI Taxonomy" id="392030"/>
    <lineage>
        <taxon>Eukaryota</taxon>
        <taxon>Metazoa</taxon>
        <taxon>Spiralia</taxon>
        <taxon>Gnathifera</taxon>
        <taxon>Rotifera</taxon>
        <taxon>Eurotatoria</taxon>
        <taxon>Bdelloidea</taxon>
        <taxon>Philodinida</taxon>
        <taxon>Philodinidae</taxon>
        <taxon>Rotaria</taxon>
    </lineage>
</organism>
<evidence type="ECO:0000313" key="3">
    <source>
        <dbReference type="EMBL" id="CAF2216484.1"/>
    </source>
</evidence>
<gene>
    <name evidence="5" type="ORF">OVN521_LOCUS30343</name>
    <name evidence="4" type="ORF">UXM345_LOCUS31791</name>
    <name evidence="2" type="ORF">WKI299_LOCUS2586</name>
    <name evidence="3" type="ORF">XDN619_LOCUS33567</name>
</gene>
<dbReference type="EMBL" id="CAJOBG010009888">
    <property type="protein sequence ID" value="CAF4275664.1"/>
    <property type="molecule type" value="Genomic_DNA"/>
</dbReference>
<dbReference type="Proteomes" id="UP000663842">
    <property type="component" value="Unassembled WGS sequence"/>
</dbReference>
<evidence type="ECO:0000313" key="6">
    <source>
        <dbReference type="Proteomes" id="UP000663856"/>
    </source>
</evidence>
<evidence type="ECO:0000313" key="7">
    <source>
        <dbReference type="Proteomes" id="UP000663866"/>
    </source>
</evidence>
<evidence type="ECO:0000313" key="2">
    <source>
        <dbReference type="EMBL" id="CAF1955708.1"/>
    </source>
</evidence>
<evidence type="ECO:0000313" key="4">
    <source>
        <dbReference type="EMBL" id="CAF4270689.1"/>
    </source>
</evidence>
<dbReference type="EMBL" id="CAJNRF010000348">
    <property type="protein sequence ID" value="CAF1955708.1"/>
    <property type="molecule type" value="Genomic_DNA"/>
</dbReference>
<proteinExistence type="predicted"/>
<evidence type="ECO:0000313" key="5">
    <source>
        <dbReference type="EMBL" id="CAF4275664.1"/>
    </source>
</evidence>
<comment type="caution">
    <text evidence="2">The sequence shown here is derived from an EMBL/GenBank/DDBJ whole genome shotgun (WGS) entry which is preliminary data.</text>
</comment>
<dbReference type="EMBL" id="CAJOBF010009202">
    <property type="protein sequence ID" value="CAF4270689.1"/>
    <property type="molecule type" value="Genomic_DNA"/>
</dbReference>
<dbReference type="Proteomes" id="UP000663856">
    <property type="component" value="Unassembled WGS sequence"/>
</dbReference>
<evidence type="ECO:0000256" key="1">
    <source>
        <dbReference type="SAM" id="MobiDB-lite"/>
    </source>
</evidence>